<keyword evidence="9" id="KW-1185">Reference proteome</keyword>
<dbReference type="InterPro" id="IPR049326">
    <property type="entry name" value="Rhodopsin_dom_fungi"/>
</dbReference>
<evidence type="ECO:0000313" key="9">
    <source>
        <dbReference type="Proteomes" id="UP000481861"/>
    </source>
</evidence>
<accession>A0A7C8MER9</accession>
<evidence type="ECO:0000256" key="6">
    <source>
        <dbReference type="SAM" id="Phobius"/>
    </source>
</evidence>
<dbReference type="Pfam" id="PF20684">
    <property type="entry name" value="Fung_rhodopsin"/>
    <property type="match status" value="1"/>
</dbReference>
<evidence type="ECO:0000256" key="2">
    <source>
        <dbReference type="ARBA" id="ARBA00022692"/>
    </source>
</evidence>
<feature type="transmembrane region" description="Helical" evidence="6">
    <location>
        <begin position="101"/>
        <end position="122"/>
    </location>
</feature>
<feature type="transmembrane region" description="Helical" evidence="6">
    <location>
        <begin position="253"/>
        <end position="272"/>
    </location>
</feature>
<keyword evidence="3 6" id="KW-1133">Transmembrane helix</keyword>
<proteinExistence type="inferred from homology"/>
<keyword evidence="2 6" id="KW-0812">Transmembrane</keyword>
<gene>
    <name evidence="8" type="ORF">BDV95DRAFT_646623</name>
</gene>
<comment type="similarity">
    <text evidence="5">Belongs to the SAT4 family.</text>
</comment>
<feature type="transmembrane region" description="Helical" evidence="6">
    <location>
        <begin position="181"/>
        <end position="204"/>
    </location>
</feature>
<evidence type="ECO:0000256" key="4">
    <source>
        <dbReference type="ARBA" id="ARBA00023136"/>
    </source>
</evidence>
<feature type="transmembrane region" description="Helical" evidence="6">
    <location>
        <begin position="59"/>
        <end position="81"/>
    </location>
</feature>
<comment type="caution">
    <text evidence="8">The sequence shown here is derived from an EMBL/GenBank/DDBJ whole genome shotgun (WGS) entry which is preliminary data.</text>
</comment>
<comment type="subcellular location">
    <subcellularLocation>
        <location evidence="1">Membrane</location>
        <topology evidence="1">Multi-pass membrane protein</topology>
    </subcellularLocation>
</comment>
<evidence type="ECO:0000313" key="8">
    <source>
        <dbReference type="EMBL" id="KAF2867684.1"/>
    </source>
</evidence>
<protein>
    <recommendedName>
        <fullName evidence="7">Rhodopsin domain-containing protein</fullName>
    </recommendedName>
</protein>
<dbReference type="AlphaFoldDB" id="A0A7C8MER9"/>
<feature type="transmembrane region" description="Helical" evidence="6">
    <location>
        <begin position="216"/>
        <end position="233"/>
    </location>
</feature>
<dbReference type="EMBL" id="JAADJZ010000022">
    <property type="protein sequence ID" value="KAF2867684.1"/>
    <property type="molecule type" value="Genomic_DNA"/>
</dbReference>
<dbReference type="InterPro" id="IPR052337">
    <property type="entry name" value="SAT4-like"/>
</dbReference>
<feature type="domain" description="Rhodopsin" evidence="7">
    <location>
        <begin position="40"/>
        <end position="277"/>
    </location>
</feature>
<dbReference type="GO" id="GO:0016020">
    <property type="term" value="C:membrane"/>
    <property type="evidence" value="ECO:0007669"/>
    <property type="project" value="UniProtKB-SubCell"/>
</dbReference>
<sequence>MSLPPSEIQYQKEHINDNVQPNIYASCFICLPAAFIAVGLRLVSRRMTAGGFGRDDSMILLALLFTSGFVTCCIWVTVLGMGKQQILMDPENTVEFVKVTLAAQILYNPAIFFTKLSILFLYHRIFPSRTFTRVLWGVGAFILAYSITSAMVNLLQCVPIAANWNPKLAATAKCVDFGSELIALSTINAVTDFVLLVLPMPILWRLHVNLEKKIKLMVMFALGAATVIVSIIRANYVSTISFTNGTWANSFGAMWSVVETCLAIVAACVPTLRPLYEKIFGKIGGSTMGSSAAQLAYPQSGQTIGSGGGASYKMGAFGSKSADSNYTGKSSVTESNYKDGASVHSFTRLRDDV</sequence>
<organism evidence="8 9">
    <name type="scientific">Massariosphaeria phaeospora</name>
    <dbReference type="NCBI Taxonomy" id="100035"/>
    <lineage>
        <taxon>Eukaryota</taxon>
        <taxon>Fungi</taxon>
        <taxon>Dikarya</taxon>
        <taxon>Ascomycota</taxon>
        <taxon>Pezizomycotina</taxon>
        <taxon>Dothideomycetes</taxon>
        <taxon>Pleosporomycetidae</taxon>
        <taxon>Pleosporales</taxon>
        <taxon>Pleosporales incertae sedis</taxon>
        <taxon>Massariosphaeria</taxon>
    </lineage>
</organism>
<evidence type="ECO:0000256" key="3">
    <source>
        <dbReference type="ARBA" id="ARBA00022989"/>
    </source>
</evidence>
<feature type="transmembrane region" description="Helical" evidence="6">
    <location>
        <begin position="134"/>
        <end position="161"/>
    </location>
</feature>
<feature type="transmembrane region" description="Helical" evidence="6">
    <location>
        <begin position="23"/>
        <end position="43"/>
    </location>
</feature>
<dbReference type="PANTHER" id="PTHR33048">
    <property type="entry name" value="PTH11-LIKE INTEGRAL MEMBRANE PROTEIN (AFU_ORTHOLOGUE AFUA_5G11245)"/>
    <property type="match status" value="1"/>
</dbReference>
<reference evidence="8 9" key="1">
    <citation type="submission" date="2020-01" db="EMBL/GenBank/DDBJ databases">
        <authorList>
            <consortium name="DOE Joint Genome Institute"/>
            <person name="Haridas S."/>
            <person name="Albert R."/>
            <person name="Binder M."/>
            <person name="Bloem J."/>
            <person name="Labutti K."/>
            <person name="Salamov A."/>
            <person name="Andreopoulos B."/>
            <person name="Baker S.E."/>
            <person name="Barry K."/>
            <person name="Bills G."/>
            <person name="Bluhm B.H."/>
            <person name="Cannon C."/>
            <person name="Castanera R."/>
            <person name="Culley D.E."/>
            <person name="Daum C."/>
            <person name="Ezra D."/>
            <person name="Gonzalez J.B."/>
            <person name="Henrissat B."/>
            <person name="Kuo A."/>
            <person name="Liang C."/>
            <person name="Lipzen A."/>
            <person name="Lutzoni F."/>
            <person name="Magnuson J."/>
            <person name="Mondo S."/>
            <person name="Nolan M."/>
            <person name="Ohm R."/>
            <person name="Pangilinan J."/>
            <person name="Park H.-J.H."/>
            <person name="Ramirez L."/>
            <person name="Alfaro M."/>
            <person name="Sun H."/>
            <person name="Tritt A."/>
            <person name="Yoshinaga Y."/>
            <person name="Zwiers L.-H.L."/>
            <person name="Turgeon B.G."/>
            <person name="Goodwin S.B."/>
            <person name="Spatafora J.W."/>
            <person name="Crous P.W."/>
            <person name="Grigoriev I.V."/>
        </authorList>
    </citation>
    <scope>NUCLEOTIDE SEQUENCE [LARGE SCALE GENOMIC DNA]</scope>
    <source>
        <strain evidence="8 9">CBS 611.86</strain>
    </source>
</reference>
<name>A0A7C8MER9_9PLEO</name>
<dbReference type="PANTHER" id="PTHR33048:SF47">
    <property type="entry name" value="INTEGRAL MEMBRANE PROTEIN-RELATED"/>
    <property type="match status" value="1"/>
</dbReference>
<keyword evidence="4 6" id="KW-0472">Membrane</keyword>
<dbReference type="OrthoDB" id="3934549at2759"/>
<evidence type="ECO:0000256" key="1">
    <source>
        <dbReference type="ARBA" id="ARBA00004141"/>
    </source>
</evidence>
<evidence type="ECO:0000256" key="5">
    <source>
        <dbReference type="ARBA" id="ARBA00038359"/>
    </source>
</evidence>
<evidence type="ECO:0000259" key="7">
    <source>
        <dbReference type="Pfam" id="PF20684"/>
    </source>
</evidence>
<dbReference type="Proteomes" id="UP000481861">
    <property type="component" value="Unassembled WGS sequence"/>
</dbReference>